<feature type="transmembrane region" description="Helical" evidence="7">
    <location>
        <begin position="38"/>
        <end position="56"/>
    </location>
</feature>
<dbReference type="GO" id="GO:0015297">
    <property type="term" value="F:antiporter activity"/>
    <property type="evidence" value="ECO:0007669"/>
    <property type="project" value="InterPro"/>
</dbReference>
<evidence type="ECO:0000313" key="9">
    <source>
        <dbReference type="EMBL" id="GLZ78275.1"/>
    </source>
</evidence>
<name>A0A9W6WB26_9ACTN</name>
<keyword evidence="3 7" id="KW-0812">Transmembrane</keyword>
<dbReference type="RefSeq" id="WP_285663437.1">
    <property type="nucleotide sequence ID" value="NZ_BSTX01000002.1"/>
</dbReference>
<feature type="transmembrane region" description="Helical" evidence="7">
    <location>
        <begin position="282"/>
        <end position="301"/>
    </location>
</feature>
<dbReference type="GO" id="GO:0016020">
    <property type="term" value="C:membrane"/>
    <property type="evidence" value="ECO:0007669"/>
    <property type="project" value="UniProtKB-SubCell"/>
</dbReference>
<dbReference type="PANTHER" id="PTHR32468:SF0">
    <property type="entry name" value="K(+)_H(+) ANTIPORTER 1"/>
    <property type="match status" value="1"/>
</dbReference>
<dbReference type="InterPro" id="IPR038770">
    <property type="entry name" value="Na+/solute_symporter_sf"/>
</dbReference>
<sequence length="427" mass="44336">MAHDSALILLALAVILVACKIMHLVCRAIGQPAVIGEMAAGVLLGPSLFAALAPGVHAHLFTDDVKSAVGTMSQIGLVLFMFTVGLEFSTGQIRSGVKVGFAVSLTGMAVPLGLGVGFAFLLAGPVDLFPDGVSVPVGALFLGLLLAITAFPVMARIITDRGIGGTRYGTVSLAAGALDDIAAWSLMALVLALAGTAGPGEIWLTLGGLALLIAAAIPGRHLLRRALESRRVQAADDLVLAVIVLLLIAWFTSMIGLHAVIGAFALGVLMPRNERTARLAELIRPLTVGLLVPLFFVSSGLRTDFRVLDSPVILLAGAALVVLAFAGKLVACSLTARLLHEGWADSLRIGLLMNTRGLMQLVALNVGLQAGLVTPTLFAMVVIVALVTTLCASPGLALIDRLRRRADLRAPVPLLERAPDSDGLPRK</sequence>
<dbReference type="InterPro" id="IPR050794">
    <property type="entry name" value="CPA2_transporter"/>
</dbReference>
<feature type="transmembrane region" description="Helical" evidence="7">
    <location>
        <begin position="68"/>
        <end position="88"/>
    </location>
</feature>
<proteinExistence type="predicted"/>
<comment type="caution">
    <text evidence="9">The sequence shown here is derived from an EMBL/GenBank/DDBJ whole genome shotgun (WGS) entry which is preliminary data.</text>
</comment>
<evidence type="ECO:0000259" key="8">
    <source>
        <dbReference type="Pfam" id="PF00999"/>
    </source>
</evidence>
<evidence type="ECO:0000256" key="5">
    <source>
        <dbReference type="ARBA" id="ARBA00023065"/>
    </source>
</evidence>
<dbReference type="AlphaFoldDB" id="A0A9W6WB26"/>
<dbReference type="Pfam" id="PF00999">
    <property type="entry name" value="Na_H_Exchanger"/>
    <property type="match status" value="1"/>
</dbReference>
<evidence type="ECO:0000256" key="2">
    <source>
        <dbReference type="ARBA" id="ARBA00022448"/>
    </source>
</evidence>
<keyword evidence="4 7" id="KW-1133">Transmembrane helix</keyword>
<feature type="transmembrane region" description="Helical" evidence="7">
    <location>
        <begin position="100"/>
        <end position="123"/>
    </location>
</feature>
<feature type="transmembrane region" description="Helical" evidence="7">
    <location>
        <begin position="135"/>
        <end position="159"/>
    </location>
</feature>
<gene>
    <name evidence="9" type="ORF">Afil01_30820</name>
</gene>
<keyword evidence="6 7" id="KW-0472">Membrane</keyword>
<dbReference type="EMBL" id="BSTX01000002">
    <property type="protein sequence ID" value="GLZ78275.1"/>
    <property type="molecule type" value="Genomic_DNA"/>
</dbReference>
<feature type="transmembrane region" description="Helical" evidence="7">
    <location>
        <begin position="200"/>
        <end position="217"/>
    </location>
</feature>
<feature type="domain" description="Cation/H+ exchanger transmembrane" evidence="8">
    <location>
        <begin position="16"/>
        <end position="394"/>
    </location>
</feature>
<reference evidence="9" key="1">
    <citation type="submission" date="2023-03" db="EMBL/GenBank/DDBJ databases">
        <title>Actinorhabdospora filicis NBRC 111898.</title>
        <authorList>
            <person name="Ichikawa N."/>
            <person name="Sato H."/>
            <person name="Tonouchi N."/>
        </authorList>
    </citation>
    <scope>NUCLEOTIDE SEQUENCE</scope>
    <source>
        <strain evidence="9">NBRC 111898</strain>
    </source>
</reference>
<evidence type="ECO:0000256" key="6">
    <source>
        <dbReference type="ARBA" id="ARBA00023136"/>
    </source>
</evidence>
<dbReference type="InterPro" id="IPR006153">
    <property type="entry name" value="Cation/H_exchanger_TM"/>
</dbReference>
<organism evidence="9 10">
    <name type="scientific">Actinorhabdospora filicis</name>
    <dbReference type="NCBI Taxonomy" id="1785913"/>
    <lineage>
        <taxon>Bacteria</taxon>
        <taxon>Bacillati</taxon>
        <taxon>Actinomycetota</taxon>
        <taxon>Actinomycetes</taxon>
        <taxon>Micromonosporales</taxon>
        <taxon>Micromonosporaceae</taxon>
        <taxon>Actinorhabdospora</taxon>
    </lineage>
</organism>
<keyword evidence="5" id="KW-0406">Ion transport</keyword>
<feature type="transmembrane region" description="Helical" evidence="7">
    <location>
        <begin position="238"/>
        <end position="270"/>
    </location>
</feature>
<keyword evidence="2" id="KW-0813">Transport</keyword>
<evidence type="ECO:0000256" key="1">
    <source>
        <dbReference type="ARBA" id="ARBA00004141"/>
    </source>
</evidence>
<feature type="transmembrane region" description="Helical" evidence="7">
    <location>
        <begin position="313"/>
        <end position="336"/>
    </location>
</feature>
<protein>
    <submittedName>
        <fullName evidence="9">Cation:proton antiporter</fullName>
    </submittedName>
</protein>
<feature type="transmembrane region" description="Helical" evidence="7">
    <location>
        <begin position="6"/>
        <end position="26"/>
    </location>
</feature>
<comment type="subcellular location">
    <subcellularLocation>
        <location evidence="1">Membrane</location>
        <topology evidence="1">Multi-pass membrane protein</topology>
    </subcellularLocation>
</comment>
<evidence type="ECO:0000313" key="10">
    <source>
        <dbReference type="Proteomes" id="UP001165079"/>
    </source>
</evidence>
<feature type="transmembrane region" description="Helical" evidence="7">
    <location>
        <begin position="171"/>
        <end position="194"/>
    </location>
</feature>
<keyword evidence="10" id="KW-1185">Reference proteome</keyword>
<evidence type="ECO:0000256" key="4">
    <source>
        <dbReference type="ARBA" id="ARBA00022989"/>
    </source>
</evidence>
<accession>A0A9W6WB26</accession>
<dbReference type="Proteomes" id="UP001165079">
    <property type="component" value="Unassembled WGS sequence"/>
</dbReference>
<evidence type="ECO:0000256" key="7">
    <source>
        <dbReference type="SAM" id="Phobius"/>
    </source>
</evidence>
<dbReference type="Gene3D" id="1.20.1530.20">
    <property type="match status" value="1"/>
</dbReference>
<dbReference type="PANTHER" id="PTHR32468">
    <property type="entry name" value="CATION/H + ANTIPORTER"/>
    <property type="match status" value="1"/>
</dbReference>
<evidence type="ECO:0000256" key="3">
    <source>
        <dbReference type="ARBA" id="ARBA00022692"/>
    </source>
</evidence>
<feature type="transmembrane region" description="Helical" evidence="7">
    <location>
        <begin position="377"/>
        <end position="399"/>
    </location>
</feature>
<dbReference type="GO" id="GO:1902600">
    <property type="term" value="P:proton transmembrane transport"/>
    <property type="evidence" value="ECO:0007669"/>
    <property type="project" value="InterPro"/>
</dbReference>